<accession>A0A067NDE1</accession>
<reference evidence="3" key="1">
    <citation type="journal article" date="2014" name="Proc. Natl. Acad. Sci. U.S.A.">
        <title>Extensive sampling of basidiomycete genomes demonstrates inadequacy of the white-rot/brown-rot paradigm for wood decay fungi.</title>
        <authorList>
            <person name="Riley R."/>
            <person name="Salamov A.A."/>
            <person name="Brown D.W."/>
            <person name="Nagy L.G."/>
            <person name="Floudas D."/>
            <person name="Held B.W."/>
            <person name="Levasseur A."/>
            <person name="Lombard V."/>
            <person name="Morin E."/>
            <person name="Otillar R."/>
            <person name="Lindquist E.A."/>
            <person name="Sun H."/>
            <person name="LaButti K.M."/>
            <person name="Schmutz J."/>
            <person name="Jabbour D."/>
            <person name="Luo H."/>
            <person name="Baker S.E."/>
            <person name="Pisabarro A.G."/>
            <person name="Walton J.D."/>
            <person name="Blanchette R.A."/>
            <person name="Henrissat B."/>
            <person name="Martin F."/>
            <person name="Cullen D."/>
            <person name="Hibbett D.S."/>
            <person name="Grigoriev I.V."/>
        </authorList>
    </citation>
    <scope>NUCLEOTIDE SEQUENCE [LARGE SCALE GENOMIC DNA]</scope>
    <source>
        <strain evidence="3">PC15</strain>
    </source>
</reference>
<name>A0A067NDE1_PLEO1</name>
<dbReference type="InParanoid" id="A0A067NDE1"/>
<proteinExistence type="predicted"/>
<dbReference type="SUPFAM" id="SSF52047">
    <property type="entry name" value="RNI-like"/>
    <property type="match status" value="1"/>
</dbReference>
<sequence length="527" mass="59236">MSCTKLEYLAIQPRHELLAVELIAAIIDIVADGYRDSLATQREPLIFSTLAAASLVSRTWNTICSAYIFRTIKITAPGDPGAQLSFLHFEAPHLSGHIHKLKLKWDGRCTNDDWLSDCFRQMKNLRELRLHGAETINEPYVAPVGMKPMLAAPYLRRLVLCGWYFAEDGSDLVGMLPDTVEELVLKRLGPPPQARSPHAFPNNTVAPDSNANTPSSTGRRLENLRSMELIYIFLPLLNLKTFIECPNLRRFSVGWSELESRWDLPQWIPASLWELSLETNLYSHIPHFGASIQPSDVKIGIWGHEGPPPPYGAFLPRIRACIDRLPSPHLIQALTIDISNYENDSRNRLYPKLSDYEALSQYLQQLRSCKGGKLKAIFLNIKMELQGDEDSIDDKPASVREWLPDDESTEEGTPAEDGGLTEYGSSDDDFSTGNDGSSDDEGVWGEKEPPDDNELHVDEARETAKLEKGFPELLKDNMLNVEFTLERLSIWSGGGGHKGFCTVTKRNLLQLHSFPDSVVIRALDTWR</sequence>
<dbReference type="VEuPathDB" id="FungiDB:PLEOSDRAFT_1107906"/>
<dbReference type="EMBL" id="KL198011">
    <property type="protein sequence ID" value="KDQ24985.1"/>
    <property type="molecule type" value="Genomic_DNA"/>
</dbReference>
<dbReference type="HOGENOM" id="CLU_039084_0_0_1"/>
<organism evidence="2 3">
    <name type="scientific">Pleurotus ostreatus (strain PC15)</name>
    <name type="common">Oyster mushroom</name>
    <dbReference type="NCBI Taxonomy" id="1137138"/>
    <lineage>
        <taxon>Eukaryota</taxon>
        <taxon>Fungi</taxon>
        <taxon>Dikarya</taxon>
        <taxon>Basidiomycota</taxon>
        <taxon>Agaricomycotina</taxon>
        <taxon>Agaricomycetes</taxon>
        <taxon>Agaricomycetidae</taxon>
        <taxon>Agaricales</taxon>
        <taxon>Pleurotineae</taxon>
        <taxon>Pleurotaceae</taxon>
        <taxon>Pleurotus</taxon>
    </lineage>
</organism>
<feature type="region of interest" description="Disordered" evidence="1">
    <location>
        <begin position="192"/>
        <end position="218"/>
    </location>
</feature>
<feature type="compositionally biased region" description="Polar residues" evidence="1">
    <location>
        <begin position="201"/>
        <end position="218"/>
    </location>
</feature>
<feature type="compositionally biased region" description="Acidic residues" evidence="1">
    <location>
        <begin position="404"/>
        <end position="414"/>
    </location>
</feature>
<dbReference type="AlphaFoldDB" id="A0A067NDE1"/>
<dbReference type="Proteomes" id="UP000027073">
    <property type="component" value="Unassembled WGS sequence"/>
</dbReference>
<dbReference type="OrthoDB" id="3102671at2759"/>
<evidence type="ECO:0000313" key="3">
    <source>
        <dbReference type="Proteomes" id="UP000027073"/>
    </source>
</evidence>
<evidence type="ECO:0000256" key="1">
    <source>
        <dbReference type="SAM" id="MobiDB-lite"/>
    </source>
</evidence>
<evidence type="ECO:0000313" key="2">
    <source>
        <dbReference type="EMBL" id="KDQ24985.1"/>
    </source>
</evidence>
<feature type="compositionally biased region" description="Basic and acidic residues" evidence="1">
    <location>
        <begin position="444"/>
        <end position="455"/>
    </location>
</feature>
<feature type="region of interest" description="Disordered" evidence="1">
    <location>
        <begin position="401"/>
        <end position="455"/>
    </location>
</feature>
<gene>
    <name evidence="2" type="ORF">PLEOSDRAFT_1107906</name>
</gene>
<protein>
    <submittedName>
        <fullName evidence="2">Uncharacterized protein</fullName>
    </submittedName>
</protein>